<dbReference type="PRINTS" id="PR00751">
    <property type="entry name" value="THYROLIBRINR"/>
</dbReference>
<gene>
    <name evidence="13" type="ORF">C7M84_017937</name>
</gene>
<protein>
    <recommendedName>
        <fullName evidence="4">Thyrotropin-releasing hormone receptor</fullName>
    </recommendedName>
    <alternativeName>
        <fullName evidence="8">Thyroliberin receptor</fullName>
    </alternativeName>
</protein>
<dbReference type="InterPro" id="IPR017452">
    <property type="entry name" value="GPCR_Rhodpsn_7TM"/>
</dbReference>
<evidence type="ECO:0000256" key="1">
    <source>
        <dbReference type="ARBA" id="ARBA00004100"/>
    </source>
</evidence>
<feature type="domain" description="G-protein coupled receptors family 1 profile" evidence="12">
    <location>
        <begin position="109"/>
        <end position="374"/>
    </location>
</feature>
<evidence type="ECO:0000256" key="4">
    <source>
        <dbReference type="ARBA" id="ARBA00018873"/>
    </source>
</evidence>
<dbReference type="OrthoDB" id="5987936at2759"/>
<dbReference type="Pfam" id="PF00001">
    <property type="entry name" value="7tm_1"/>
    <property type="match status" value="1"/>
</dbReference>
<keyword evidence="9" id="KW-0807">Transducer</keyword>
<comment type="similarity">
    <text evidence="3 9">Belongs to the G-protein coupled receptor 1 family.</text>
</comment>
<feature type="transmembrane region" description="Helical" evidence="11">
    <location>
        <begin position="89"/>
        <end position="118"/>
    </location>
</feature>
<dbReference type="SUPFAM" id="SSF81321">
    <property type="entry name" value="Family A G protein-coupled receptor-like"/>
    <property type="match status" value="1"/>
</dbReference>
<evidence type="ECO:0000256" key="11">
    <source>
        <dbReference type="SAM" id="Phobius"/>
    </source>
</evidence>
<dbReference type="PROSITE" id="PS50262">
    <property type="entry name" value="G_PROTEIN_RECEP_F1_2"/>
    <property type="match status" value="1"/>
</dbReference>
<name>A0A3R7MKJ3_PENVA</name>
<feature type="transmembrane region" description="Helical" evidence="11">
    <location>
        <begin position="258"/>
        <end position="284"/>
    </location>
</feature>
<evidence type="ECO:0000259" key="12">
    <source>
        <dbReference type="PROSITE" id="PS50262"/>
    </source>
</evidence>
<evidence type="ECO:0000313" key="13">
    <source>
        <dbReference type="EMBL" id="ROT64141.1"/>
    </source>
</evidence>
<comment type="caution">
    <text evidence="13">The sequence shown here is derived from an EMBL/GenBank/DDBJ whole genome shotgun (WGS) entry which is preliminary data.</text>
</comment>
<evidence type="ECO:0000313" key="14">
    <source>
        <dbReference type="Proteomes" id="UP000283509"/>
    </source>
</evidence>
<dbReference type="PANTHER" id="PTHR46061">
    <property type="entry name" value="THYROTROPIN-RELEASING HORMONE RECEPTOR"/>
    <property type="match status" value="1"/>
</dbReference>
<dbReference type="PRINTS" id="PR00237">
    <property type="entry name" value="GPCRRHODOPSN"/>
</dbReference>
<dbReference type="InterPro" id="IPR000276">
    <property type="entry name" value="GPCR_Rhodpsn"/>
</dbReference>
<feature type="transmembrane region" description="Helical" evidence="11">
    <location>
        <begin position="362"/>
        <end position="379"/>
    </location>
</feature>
<feature type="transmembrane region" description="Helical" evidence="11">
    <location>
        <begin position="216"/>
        <end position="238"/>
    </location>
</feature>
<sequence>MAFNSSDYLDALGEAGLYEQNCTLADLRPHEFNASALDAYNISWELEESLMRCSYDARRINCSASDALCLCAKEIYRDYCAGRPEYYSYIYRIIGTLFQGIIFVIGVIGNAMVVIVVARNKNMATPTNCYLVSLAVADCAVLVAAVPQEIVSYFLIGNHWIWGRGGCAIMIFLQNLGINASSLSLTAFTVERYIAICHPMKAQTVCTVERAKKITLLVWLFAVCYCAPWLFLTQVVPLKYAVDYPTQECTFKLSRDQYLYYYFLDFVVFYVVPLLLSCVLYSFIARILFTSQLPKNPTLNGHHHKRTATSARVQVVKMLAVVVAIFATLWLPYRTLLVYNSLLAMFGYHPYKTLVPALRQDLYFINSAINPILYNALSVKFRRAFKRMLSCGRPRRDQWGMTMLYSEGGRRPPSRGTGGGIGLGREASSSPRLLYPPTTTRDTPTLETAFNTNSAPIKINN</sequence>
<keyword evidence="6 11" id="KW-1133">Transmembrane helix</keyword>
<evidence type="ECO:0000256" key="2">
    <source>
        <dbReference type="ARBA" id="ARBA00004370"/>
    </source>
</evidence>
<dbReference type="PANTHER" id="PTHR46061:SF3">
    <property type="entry name" value="THYROTROPIN-RELEASING HORMONE RECEPTOR"/>
    <property type="match status" value="1"/>
</dbReference>
<feature type="transmembrane region" description="Helical" evidence="11">
    <location>
        <begin position="130"/>
        <end position="156"/>
    </location>
</feature>
<reference evidence="13 14" key="1">
    <citation type="submission" date="2018-04" db="EMBL/GenBank/DDBJ databases">
        <authorList>
            <person name="Zhang X."/>
            <person name="Yuan J."/>
            <person name="Li F."/>
            <person name="Xiang J."/>
        </authorList>
    </citation>
    <scope>NUCLEOTIDE SEQUENCE [LARGE SCALE GENOMIC DNA]</scope>
    <source>
        <tissue evidence="13">Muscle</tissue>
    </source>
</reference>
<dbReference type="Proteomes" id="UP000283509">
    <property type="component" value="Unassembled WGS sequence"/>
</dbReference>
<evidence type="ECO:0000256" key="5">
    <source>
        <dbReference type="ARBA" id="ARBA00022692"/>
    </source>
</evidence>
<dbReference type="GO" id="GO:0016020">
    <property type="term" value="C:membrane"/>
    <property type="evidence" value="ECO:0007669"/>
    <property type="project" value="UniProtKB-SubCell"/>
</dbReference>
<comment type="function">
    <text evidence="1">Receptor for thyrotropin-releasing hormone (TRH). Upon ligand binding, this G-protein-coupled receptor triggers activation of the phosphatidylinositol (IP3)-calcium-protein kinase C (PKC) pathway.</text>
</comment>
<dbReference type="GO" id="GO:0004997">
    <property type="term" value="F:thyrotropin-releasing hormone receptor activity"/>
    <property type="evidence" value="ECO:0007669"/>
    <property type="project" value="InterPro"/>
</dbReference>
<dbReference type="Gene3D" id="1.20.1070.10">
    <property type="entry name" value="Rhodopsin 7-helix transmembrane proteins"/>
    <property type="match status" value="1"/>
</dbReference>
<proteinExistence type="inferred from homology"/>
<reference evidence="13 14" key="2">
    <citation type="submission" date="2019-01" db="EMBL/GenBank/DDBJ databases">
        <title>The decoding of complex shrimp genome reveals the adaptation for benthos swimmer, frequently molting mechanism and breeding impact on genome.</title>
        <authorList>
            <person name="Sun Y."/>
            <person name="Gao Y."/>
            <person name="Yu Y."/>
        </authorList>
    </citation>
    <scope>NUCLEOTIDE SEQUENCE [LARGE SCALE GENOMIC DNA]</scope>
    <source>
        <tissue evidence="13">Muscle</tissue>
    </source>
</reference>
<feature type="region of interest" description="Disordered" evidence="10">
    <location>
        <begin position="404"/>
        <end position="443"/>
    </location>
</feature>
<dbReference type="EMBL" id="QCYY01003317">
    <property type="protein sequence ID" value="ROT64141.1"/>
    <property type="molecule type" value="Genomic_DNA"/>
</dbReference>
<keyword evidence="9 13" id="KW-0675">Receptor</keyword>
<evidence type="ECO:0000256" key="8">
    <source>
        <dbReference type="ARBA" id="ARBA00032251"/>
    </source>
</evidence>
<evidence type="ECO:0000256" key="3">
    <source>
        <dbReference type="ARBA" id="ARBA00010663"/>
    </source>
</evidence>
<evidence type="ECO:0000256" key="6">
    <source>
        <dbReference type="ARBA" id="ARBA00022989"/>
    </source>
</evidence>
<dbReference type="PROSITE" id="PS00237">
    <property type="entry name" value="G_PROTEIN_RECEP_F1_1"/>
    <property type="match status" value="1"/>
</dbReference>
<comment type="subcellular location">
    <subcellularLocation>
        <location evidence="2">Membrane</location>
    </subcellularLocation>
</comment>
<dbReference type="PRINTS" id="PR01846">
    <property type="entry name" value="TRHRFAMILY"/>
</dbReference>
<evidence type="ECO:0000256" key="10">
    <source>
        <dbReference type="SAM" id="MobiDB-lite"/>
    </source>
</evidence>
<feature type="compositionally biased region" description="Low complexity" evidence="10">
    <location>
        <begin position="431"/>
        <end position="443"/>
    </location>
</feature>
<organism evidence="13 14">
    <name type="scientific">Penaeus vannamei</name>
    <name type="common">Whiteleg shrimp</name>
    <name type="synonym">Litopenaeus vannamei</name>
    <dbReference type="NCBI Taxonomy" id="6689"/>
    <lineage>
        <taxon>Eukaryota</taxon>
        <taxon>Metazoa</taxon>
        <taxon>Ecdysozoa</taxon>
        <taxon>Arthropoda</taxon>
        <taxon>Crustacea</taxon>
        <taxon>Multicrustacea</taxon>
        <taxon>Malacostraca</taxon>
        <taxon>Eumalacostraca</taxon>
        <taxon>Eucarida</taxon>
        <taxon>Decapoda</taxon>
        <taxon>Dendrobranchiata</taxon>
        <taxon>Penaeoidea</taxon>
        <taxon>Penaeidae</taxon>
        <taxon>Penaeus</taxon>
    </lineage>
</organism>
<keyword evidence="5 9" id="KW-0812">Transmembrane</keyword>
<dbReference type="STRING" id="6689.A0A3R7MKJ3"/>
<dbReference type="AlphaFoldDB" id="A0A3R7MKJ3"/>
<keyword evidence="7 11" id="KW-0472">Membrane</keyword>
<keyword evidence="9" id="KW-0297">G-protein coupled receptor</keyword>
<feature type="transmembrane region" description="Helical" evidence="11">
    <location>
        <begin position="315"/>
        <end position="333"/>
    </location>
</feature>
<keyword evidence="14" id="KW-1185">Reference proteome</keyword>
<accession>A0A3R7MKJ3</accession>
<dbReference type="InterPro" id="IPR002120">
    <property type="entry name" value="TRH_rcpt_1"/>
</dbReference>
<evidence type="ECO:0000256" key="9">
    <source>
        <dbReference type="RuleBase" id="RU000688"/>
    </source>
</evidence>
<evidence type="ECO:0000256" key="7">
    <source>
        <dbReference type="ARBA" id="ARBA00023136"/>
    </source>
</evidence>